<dbReference type="AlphaFoldDB" id="A0A2T2YHW7"/>
<dbReference type="RefSeq" id="WP_106931282.1">
    <property type="nucleotide sequence ID" value="NZ_PYFT01000001.1"/>
</dbReference>
<accession>A0A2T2YHW7</accession>
<sequence>MITIYYPSNSHLINTWQERLNQLAFKYALIQEDAATEPRLIDGDEQAEGIPAIEAHLESLEQFKKDWYDSRCDRYDFEPDAPGYGFTKI</sequence>
<organism evidence="1 2">
    <name type="scientific">Adhaeribacter arboris</name>
    <dbReference type="NCBI Taxonomy" id="2072846"/>
    <lineage>
        <taxon>Bacteria</taxon>
        <taxon>Pseudomonadati</taxon>
        <taxon>Bacteroidota</taxon>
        <taxon>Cytophagia</taxon>
        <taxon>Cytophagales</taxon>
        <taxon>Hymenobacteraceae</taxon>
        <taxon>Adhaeribacter</taxon>
    </lineage>
</organism>
<evidence type="ECO:0000313" key="2">
    <source>
        <dbReference type="Proteomes" id="UP000240357"/>
    </source>
</evidence>
<dbReference type="Proteomes" id="UP000240357">
    <property type="component" value="Unassembled WGS sequence"/>
</dbReference>
<keyword evidence="2" id="KW-1185">Reference proteome</keyword>
<name>A0A2T2YHW7_9BACT</name>
<proteinExistence type="predicted"/>
<gene>
    <name evidence="1" type="ORF">AHMF7605_17135</name>
</gene>
<protein>
    <submittedName>
        <fullName evidence="1">Uncharacterized protein</fullName>
    </submittedName>
</protein>
<reference evidence="1 2" key="1">
    <citation type="submission" date="2018-03" db="EMBL/GenBank/DDBJ databases">
        <title>Adhaeribacter sp. HMF7605 Genome sequencing and assembly.</title>
        <authorList>
            <person name="Kang H."/>
            <person name="Kang J."/>
            <person name="Cha I."/>
            <person name="Kim H."/>
            <person name="Joh K."/>
        </authorList>
    </citation>
    <scope>NUCLEOTIDE SEQUENCE [LARGE SCALE GENOMIC DNA]</scope>
    <source>
        <strain evidence="1 2">HMF7605</strain>
    </source>
</reference>
<comment type="caution">
    <text evidence="1">The sequence shown here is derived from an EMBL/GenBank/DDBJ whole genome shotgun (WGS) entry which is preliminary data.</text>
</comment>
<evidence type="ECO:0000313" key="1">
    <source>
        <dbReference type="EMBL" id="PSR55104.1"/>
    </source>
</evidence>
<dbReference type="EMBL" id="PYFT01000001">
    <property type="protein sequence ID" value="PSR55104.1"/>
    <property type="molecule type" value="Genomic_DNA"/>
</dbReference>
<dbReference type="OrthoDB" id="799406at2"/>